<dbReference type="EMBL" id="CACVKT020001976">
    <property type="protein sequence ID" value="CAC5373869.1"/>
    <property type="molecule type" value="Genomic_DNA"/>
</dbReference>
<dbReference type="PANTHER" id="PTHR22748">
    <property type="entry name" value="AP ENDONUCLEASE"/>
    <property type="match status" value="1"/>
</dbReference>
<keyword evidence="4 7" id="KW-0479">Metal-binding</keyword>
<dbReference type="Pfam" id="PF03372">
    <property type="entry name" value="Exo_endo_phos"/>
    <property type="match status" value="1"/>
</dbReference>
<feature type="site" description="Transition state stabilizer" evidence="8">
    <location>
        <position position="145"/>
    </location>
</feature>
<keyword evidence="7" id="KW-0464">Manganese</keyword>
<feature type="binding site" evidence="7">
    <location>
        <position position="11"/>
    </location>
    <ligand>
        <name>Mg(2+)</name>
        <dbReference type="ChEBI" id="CHEBI:18420"/>
        <label>1</label>
    </ligand>
</feature>
<evidence type="ECO:0000256" key="1">
    <source>
        <dbReference type="ARBA" id="ARBA00000493"/>
    </source>
</evidence>
<organism evidence="10 11">
    <name type="scientific">Mytilus coruscus</name>
    <name type="common">Sea mussel</name>
    <dbReference type="NCBI Taxonomy" id="42192"/>
    <lineage>
        <taxon>Eukaryota</taxon>
        <taxon>Metazoa</taxon>
        <taxon>Spiralia</taxon>
        <taxon>Lophotrochozoa</taxon>
        <taxon>Mollusca</taxon>
        <taxon>Bivalvia</taxon>
        <taxon>Autobranchia</taxon>
        <taxon>Pteriomorphia</taxon>
        <taxon>Mytilida</taxon>
        <taxon>Mytiloidea</taxon>
        <taxon>Mytilidae</taxon>
        <taxon>Mytilinae</taxon>
        <taxon>Mytilus</taxon>
    </lineage>
</organism>
<protein>
    <recommendedName>
        <fullName evidence="3">exodeoxyribonuclease III</fullName>
        <ecNumber evidence="3">3.1.11.2</ecNumber>
    </recommendedName>
</protein>
<reference evidence="10 11" key="1">
    <citation type="submission" date="2020-06" db="EMBL/GenBank/DDBJ databases">
        <authorList>
            <person name="Li R."/>
            <person name="Bekaert M."/>
        </authorList>
    </citation>
    <scope>NUCLEOTIDE SEQUENCE [LARGE SCALE GENOMIC DNA]</scope>
    <source>
        <strain evidence="11">wild</strain>
    </source>
</reference>
<evidence type="ECO:0000313" key="10">
    <source>
        <dbReference type="EMBL" id="CAC5373869.1"/>
    </source>
</evidence>
<dbReference type="InterPro" id="IPR036691">
    <property type="entry name" value="Endo/exonu/phosph_ase_sf"/>
</dbReference>
<name>A0A6J8AU23_MYTCO</name>
<dbReference type="InterPro" id="IPR005135">
    <property type="entry name" value="Endo/exonuclease/phosphatase"/>
</dbReference>
<dbReference type="InterPro" id="IPR004808">
    <property type="entry name" value="AP_endonuc_1"/>
</dbReference>
<feature type="site" description="Interaction with DNA substrate" evidence="8">
    <location>
        <position position="231"/>
    </location>
</feature>
<feature type="binding site" evidence="7">
    <location>
        <position position="143"/>
    </location>
    <ligand>
        <name>Mg(2+)</name>
        <dbReference type="ChEBI" id="CHEBI:18420"/>
        <label>1</label>
    </ligand>
</feature>
<feature type="binding site" evidence="7">
    <location>
        <position position="231"/>
    </location>
    <ligand>
        <name>Mg(2+)</name>
        <dbReference type="ChEBI" id="CHEBI:18420"/>
        <label>1</label>
    </ligand>
</feature>
<feature type="binding site" evidence="7">
    <location>
        <position position="41"/>
    </location>
    <ligand>
        <name>Mg(2+)</name>
        <dbReference type="ChEBI" id="CHEBI:18420"/>
        <label>1</label>
    </ligand>
</feature>
<sequence>MDNNVTILSMNVRGLFSNSKKRADVFDWAKSKNTSIVCFQETHSNKDIEKNWEDEWGSTCFFSHKDSKSAGVSVMFKKGLDFVVHNSVTDDNGRYIVLDVTIFSQRLSFACLYGYNTDEPAFFDIIMLNILSFKNTSVLLCGDWNVVLDKFMDTYNIKHNRNPNSRKKIDEIIDVFELLDPWRTCYPEDRKYTWRQSSPIKQSRLDYFLISEDLFSLMKNTKIIPGYRTDHSAIIFTFSACLEKRGKSYWKFNSQLLRDAEYIQKVKLCIKDTILEYYLSGDMEDLLSVDLSCNDQTFFEILKMKIRSLSINYSINKSKEEKNFTLKLENNILQLETIMNHSPNEEVQKSLLDKKLELENCRQKKVEDNALKEKTVNSYNIEMILTDT</sequence>
<evidence type="ECO:0000256" key="7">
    <source>
        <dbReference type="PIRSR" id="PIRSR604808-2"/>
    </source>
</evidence>
<dbReference type="OrthoDB" id="6073759at2759"/>
<evidence type="ECO:0000259" key="9">
    <source>
        <dbReference type="Pfam" id="PF03372"/>
    </source>
</evidence>
<gene>
    <name evidence="10" type="ORF">MCOR_11471</name>
</gene>
<comment type="catalytic activity">
    <reaction evidence="1">
        <text>Exonucleolytic cleavage in the 3'- to 5'-direction to yield nucleoside 5'-phosphates.</text>
        <dbReference type="EC" id="3.1.11.2"/>
    </reaction>
</comment>
<dbReference type="SUPFAM" id="SSF56219">
    <property type="entry name" value="DNase I-like"/>
    <property type="match status" value="1"/>
</dbReference>
<feature type="domain" description="Endonuclease/exonuclease/phosphatase" evidence="9">
    <location>
        <begin position="8"/>
        <end position="217"/>
    </location>
</feature>
<accession>A0A6J8AU23</accession>
<dbReference type="GO" id="GO:0008081">
    <property type="term" value="F:phosphoric diester hydrolase activity"/>
    <property type="evidence" value="ECO:0007669"/>
    <property type="project" value="TreeGrafter"/>
</dbReference>
<dbReference type="GO" id="GO:0046872">
    <property type="term" value="F:metal ion binding"/>
    <property type="evidence" value="ECO:0007669"/>
    <property type="project" value="UniProtKB-KW"/>
</dbReference>
<dbReference type="CDD" id="cd09076">
    <property type="entry name" value="L1-EN"/>
    <property type="match status" value="1"/>
</dbReference>
<evidence type="ECO:0000313" key="11">
    <source>
        <dbReference type="Proteomes" id="UP000507470"/>
    </source>
</evidence>
<evidence type="ECO:0000256" key="8">
    <source>
        <dbReference type="PIRSR" id="PIRSR604808-3"/>
    </source>
</evidence>
<keyword evidence="6 7" id="KW-0460">Magnesium</keyword>
<dbReference type="GO" id="GO:0003906">
    <property type="term" value="F:DNA-(apurinic or apyrimidinic site) endonuclease activity"/>
    <property type="evidence" value="ECO:0007669"/>
    <property type="project" value="TreeGrafter"/>
</dbReference>
<dbReference type="EC" id="3.1.11.2" evidence="3"/>
<evidence type="ECO:0000256" key="6">
    <source>
        <dbReference type="ARBA" id="ARBA00022842"/>
    </source>
</evidence>
<keyword evidence="11" id="KW-1185">Reference proteome</keyword>
<feature type="binding site" evidence="7">
    <location>
        <position position="145"/>
    </location>
    <ligand>
        <name>Mg(2+)</name>
        <dbReference type="ChEBI" id="CHEBI:18420"/>
        <label>1</label>
    </ligand>
</feature>
<dbReference type="AlphaFoldDB" id="A0A6J8AU23"/>
<evidence type="ECO:0000256" key="3">
    <source>
        <dbReference type="ARBA" id="ARBA00012115"/>
    </source>
</evidence>
<dbReference type="Proteomes" id="UP000507470">
    <property type="component" value="Unassembled WGS sequence"/>
</dbReference>
<dbReference type="GO" id="GO:0008311">
    <property type="term" value="F:double-stranded DNA 3'-5' DNA exonuclease activity"/>
    <property type="evidence" value="ECO:0007669"/>
    <property type="project" value="UniProtKB-EC"/>
</dbReference>
<dbReference type="GO" id="GO:0005634">
    <property type="term" value="C:nucleus"/>
    <property type="evidence" value="ECO:0007669"/>
    <property type="project" value="TreeGrafter"/>
</dbReference>
<evidence type="ECO:0000256" key="2">
    <source>
        <dbReference type="ARBA" id="ARBA00007092"/>
    </source>
</evidence>
<evidence type="ECO:0000256" key="4">
    <source>
        <dbReference type="ARBA" id="ARBA00022723"/>
    </source>
</evidence>
<comment type="cofactor">
    <cofactor evidence="7">
        <name>Mg(2+)</name>
        <dbReference type="ChEBI" id="CHEBI:18420"/>
    </cofactor>
    <cofactor evidence="7">
        <name>Mn(2+)</name>
        <dbReference type="ChEBI" id="CHEBI:29035"/>
    </cofactor>
    <text evidence="7">Probably binds two magnesium or manganese ions per subunit.</text>
</comment>
<keyword evidence="5 10" id="KW-0378">Hydrolase</keyword>
<dbReference type="GO" id="GO:0006284">
    <property type="term" value="P:base-excision repair"/>
    <property type="evidence" value="ECO:0007669"/>
    <property type="project" value="TreeGrafter"/>
</dbReference>
<proteinExistence type="inferred from homology"/>
<dbReference type="PANTHER" id="PTHR22748:SF6">
    <property type="entry name" value="DNA-(APURINIC OR APYRIMIDINIC SITE) ENDONUCLEASE"/>
    <property type="match status" value="1"/>
</dbReference>
<comment type="similarity">
    <text evidence="2">Belongs to the DNA repair enzymes AP/ExoA family.</text>
</comment>
<feature type="site" description="Important for catalytic activity" evidence="8">
    <location>
        <position position="206"/>
    </location>
</feature>
<dbReference type="Gene3D" id="3.60.10.10">
    <property type="entry name" value="Endonuclease/exonuclease/phosphatase"/>
    <property type="match status" value="1"/>
</dbReference>
<feature type="binding site" evidence="7">
    <location>
        <position position="230"/>
    </location>
    <ligand>
        <name>Mg(2+)</name>
        <dbReference type="ChEBI" id="CHEBI:18420"/>
        <label>1</label>
    </ligand>
</feature>
<evidence type="ECO:0000256" key="5">
    <source>
        <dbReference type="ARBA" id="ARBA00022801"/>
    </source>
</evidence>